<dbReference type="PANTHER" id="PTHR30085:SF7">
    <property type="entry name" value="AMINO-ACID ABC TRANSPORTER-BINDING PROTEIN YHDW-RELATED"/>
    <property type="match status" value="1"/>
</dbReference>
<dbReference type="SUPFAM" id="SSF53850">
    <property type="entry name" value="Periplasmic binding protein-like II"/>
    <property type="match status" value="1"/>
</dbReference>
<dbReference type="InterPro" id="IPR051455">
    <property type="entry name" value="Bact_solute-bind_prot3"/>
</dbReference>
<sequence length="360" mass="38583">MDTLEQAGVQMRGFAILMSIKTFVAALAATVALGALSAPANAGAILDTIKKNDTLRCGVNTGLPGFSAPDSTGRWSGMDADFCRAVAATILGDGEKVQFVPLSAQARFTALQSGEIDLLSRNSTNTLTRDASLGLHFVGTWFYDGQGFLVTKAAGVDSATQLDGATVCVQSGTTTELNLTDYFRANGMSLQPVVFEGFEESYKAYFSGRCDAYTTDISGLAALRSVNAQNPEDHLILPEAISKEPLAPAVRRGDDEYFAIVKWVRNALIEAEEYGVSSENVDEQKASSENPVIRRMLGTSPGMGQTLGLDDEWAYRPIKQIGNYGEIFARNVGPGSPLKLERGLNAQWNKGGVLYADPIR</sequence>
<feature type="chain" id="PRO_5046612494" evidence="4">
    <location>
        <begin position="43"/>
        <end position="360"/>
    </location>
</feature>
<evidence type="ECO:0000256" key="2">
    <source>
        <dbReference type="ARBA" id="ARBA00022448"/>
    </source>
</evidence>
<evidence type="ECO:0000313" key="6">
    <source>
        <dbReference type="EMBL" id="GGB41706.1"/>
    </source>
</evidence>
<reference evidence="7" key="1">
    <citation type="journal article" date="2019" name="Int. J. Syst. Evol. Microbiol.">
        <title>The Global Catalogue of Microorganisms (GCM) 10K type strain sequencing project: providing services to taxonomists for standard genome sequencing and annotation.</title>
        <authorList>
            <consortium name="The Broad Institute Genomics Platform"/>
            <consortium name="The Broad Institute Genome Sequencing Center for Infectious Disease"/>
            <person name="Wu L."/>
            <person name="Ma J."/>
        </authorList>
    </citation>
    <scope>NUCLEOTIDE SEQUENCE [LARGE SCALE GENOMIC DNA]</scope>
    <source>
        <strain evidence="7">CGMCC 1.10188</strain>
    </source>
</reference>
<proteinExistence type="inferred from homology"/>
<dbReference type="InterPro" id="IPR001638">
    <property type="entry name" value="Solute-binding_3/MltF_N"/>
</dbReference>
<protein>
    <submittedName>
        <fullName evidence="6">Amino acid ABC transporter substrate-binding protein</fullName>
    </submittedName>
</protein>
<dbReference type="SMART" id="SM00062">
    <property type="entry name" value="PBPb"/>
    <property type="match status" value="1"/>
</dbReference>
<evidence type="ECO:0000256" key="3">
    <source>
        <dbReference type="ARBA" id="ARBA00022729"/>
    </source>
</evidence>
<evidence type="ECO:0000256" key="1">
    <source>
        <dbReference type="ARBA" id="ARBA00010333"/>
    </source>
</evidence>
<dbReference type="Gene3D" id="3.40.190.10">
    <property type="entry name" value="Periplasmic binding protein-like II"/>
    <property type="match status" value="2"/>
</dbReference>
<evidence type="ECO:0000259" key="5">
    <source>
        <dbReference type="SMART" id="SM00062"/>
    </source>
</evidence>
<organism evidence="6 7">
    <name type="scientific">Tistrella bauzanensis</name>
    <dbReference type="NCBI Taxonomy" id="657419"/>
    <lineage>
        <taxon>Bacteria</taxon>
        <taxon>Pseudomonadati</taxon>
        <taxon>Pseudomonadota</taxon>
        <taxon>Alphaproteobacteria</taxon>
        <taxon>Geminicoccales</taxon>
        <taxon>Geminicoccaceae</taxon>
        <taxon>Tistrella</taxon>
    </lineage>
</organism>
<dbReference type="Pfam" id="PF00497">
    <property type="entry name" value="SBP_bac_3"/>
    <property type="match status" value="1"/>
</dbReference>
<gene>
    <name evidence="6" type="ORF">GCM10011505_23910</name>
</gene>
<evidence type="ECO:0000256" key="4">
    <source>
        <dbReference type="SAM" id="SignalP"/>
    </source>
</evidence>
<name>A0ABQ1IK28_9PROT</name>
<keyword evidence="2" id="KW-0813">Transport</keyword>
<comment type="caution">
    <text evidence="6">The sequence shown here is derived from an EMBL/GenBank/DDBJ whole genome shotgun (WGS) entry which is preliminary data.</text>
</comment>
<feature type="domain" description="Solute-binding protein family 3/N-terminal" evidence="5">
    <location>
        <begin position="54"/>
        <end position="284"/>
    </location>
</feature>
<keyword evidence="3 4" id="KW-0732">Signal</keyword>
<dbReference type="EMBL" id="BMDZ01000025">
    <property type="protein sequence ID" value="GGB41706.1"/>
    <property type="molecule type" value="Genomic_DNA"/>
</dbReference>
<accession>A0ABQ1IK28</accession>
<dbReference type="PANTHER" id="PTHR30085">
    <property type="entry name" value="AMINO ACID ABC TRANSPORTER PERMEASE"/>
    <property type="match status" value="1"/>
</dbReference>
<comment type="similarity">
    <text evidence="1">Belongs to the bacterial solute-binding protein 3 family.</text>
</comment>
<evidence type="ECO:0000313" key="7">
    <source>
        <dbReference type="Proteomes" id="UP000603352"/>
    </source>
</evidence>
<dbReference type="CDD" id="cd13692">
    <property type="entry name" value="PBP2_BztA"/>
    <property type="match status" value="1"/>
</dbReference>
<dbReference type="Proteomes" id="UP000603352">
    <property type="component" value="Unassembled WGS sequence"/>
</dbReference>
<keyword evidence="7" id="KW-1185">Reference proteome</keyword>
<feature type="signal peptide" evidence="4">
    <location>
        <begin position="1"/>
        <end position="42"/>
    </location>
</feature>